<evidence type="ECO:0000313" key="2">
    <source>
        <dbReference type="Proteomes" id="UP001348369"/>
    </source>
</evidence>
<gene>
    <name evidence="1" type="ORF">OG835_14575</name>
</gene>
<keyword evidence="1" id="KW-0378">Hydrolase</keyword>
<name>A0ACD4ZJA9_9ACTN</name>
<protein>
    <submittedName>
        <fullName evidence="1">Serine protease</fullName>
    </submittedName>
</protein>
<evidence type="ECO:0000313" key="1">
    <source>
        <dbReference type="EMBL" id="WSB98126.1"/>
    </source>
</evidence>
<keyword evidence="2" id="KW-1185">Reference proteome</keyword>
<proteinExistence type="predicted"/>
<reference evidence="1" key="1">
    <citation type="submission" date="2022-10" db="EMBL/GenBank/DDBJ databases">
        <title>The complete genomes of actinobacterial strains from the NBC collection.</title>
        <authorList>
            <person name="Joergensen T.S."/>
            <person name="Alvarez Arevalo M."/>
            <person name="Sterndorff E.B."/>
            <person name="Faurdal D."/>
            <person name="Vuksanovic O."/>
            <person name="Mourched A.-S."/>
            <person name="Charusanti P."/>
            <person name="Shaw S."/>
            <person name="Blin K."/>
            <person name="Weber T."/>
        </authorList>
    </citation>
    <scope>NUCLEOTIDE SEQUENCE</scope>
    <source>
        <strain evidence="1">NBC 01771</strain>
    </source>
</reference>
<organism evidence="1 2">
    <name type="scientific">Streptomyces scopuliridis</name>
    <dbReference type="NCBI Taxonomy" id="452529"/>
    <lineage>
        <taxon>Bacteria</taxon>
        <taxon>Bacillati</taxon>
        <taxon>Actinomycetota</taxon>
        <taxon>Actinomycetes</taxon>
        <taxon>Kitasatosporales</taxon>
        <taxon>Streptomycetaceae</taxon>
        <taxon>Streptomyces</taxon>
    </lineage>
</organism>
<dbReference type="Proteomes" id="UP001348369">
    <property type="component" value="Chromosome"/>
</dbReference>
<sequence>MTAHHAHPAPPLTLDDLARLDDLAAEEKAPDEVREGLATVRAPVTMPPGERLRLKDGGTFILPEGSFYGRAMTETELHEMGTLRAPDTPPRPHRPLWQPLLHYPRPTGPSLKMMRRINGTAVIPLTTGVYGEYPPRQTFFPSGFPWSCIGRIFIRNDAGSPNWDASGTAVLVGKRAVLTAAHAVPWGAPNASIQFVAGYFDGNSSAGAGGQSWATAAHGYAGQDVTAHDMAVLRLADPLGDWLGGMGARPFDDSWRGGAYWTSVGYPGDVDNGERPSFQSSIHVIDDDEDGDAQELEHHADETPGDSGGAFFGTWSDGPYAVGTVSGFEQVSGPLSIGNEDNNISAGGNALTGLVNFARTTWT</sequence>
<keyword evidence="1" id="KW-0645">Protease</keyword>
<dbReference type="EMBL" id="CP109109">
    <property type="protein sequence ID" value="WSB98126.1"/>
    <property type="molecule type" value="Genomic_DNA"/>
</dbReference>
<accession>A0ACD4ZJA9</accession>